<evidence type="ECO:0000256" key="6">
    <source>
        <dbReference type="ARBA" id="ARBA00023244"/>
    </source>
</evidence>
<dbReference type="GO" id="GO:0006782">
    <property type="term" value="P:protoporphyrinogen IX biosynthetic process"/>
    <property type="evidence" value="ECO:0007669"/>
    <property type="project" value="UniProtKB-UniRule"/>
</dbReference>
<comment type="pathway">
    <text evidence="2">Porphyrin-containing compound metabolism; protoporphyrin-IX biosynthesis; 5-aminolevulinate from L-glutamyl-tRNA(Glu): step 2/2.</text>
</comment>
<evidence type="ECO:0000313" key="9">
    <source>
        <dbReference type="Proteomes" id="UP000069241"/>
    </source>
</evidence>
<dbReference type="Pfam" id="PF00202">
    <property type="entry name" value="Aminotran_3"/>
    <property type="match status" value="1"/>
</dbReference>
<dbReference type="EC" id="5.4.3.8" evidence="7"/>
<dbReference type="Proteomes" id="UP000069241">
    <property type="component" value="Chromosome"/>
</dbReference>
<dbReference type="CDD" id="cd00610">
    <property type="entry name" value="OAT_like"/>
    <property type="match status" value="1"/>
</dbReference>
<dbReference type="Gene3D" id="3.90.1150.10">
    <property type="entry name" value="Aspartate Aminotransferase, domain 1"/>
    <property type="match status" value="1"/>
</dbReference>
<dbReference type="PROSITE" id="PS00600">
    <property type="entry name" value="AA_TRANSFER_CLASS_3"/>
    <property type="match status" value="1"/>
</dbReference>
<dbReference type="RefSeq" id="WP_062251232.1">
    <property type="nucleotide sequence ID" value="NZ_CP014229.1"/>
</dbReference>
<dbReference type="NCBIfam" id="TIGR00713">
    <property type="entry name" value="hemL"/>
    <property type="match status" value="1"/>
</dbReference>
<dbReference type="InterPro" id="IPR049704">
    <property type="entry name" value="Aminotrans_3_PPA_site"/>
</dbReference>
<dbReference type="KEGG" id="dfi:AXF13_00525"/>
<comment type="catalytic activity">
    <reaction evidence="7">
        <text>(S)-4-amino-5-oxopentanoate = 5-aminolevulinate</text>
        <dbReference type="Rhea" id="RHEA:14265"/>
        <dbReference type="ChEBI" id="CHEBI:57501"/>
        <dbReference type="ChEBI" id="CHEBI:356416"/>
        <dbReference type="EC" id="5.4.3.8"/>
    </reaction>
</comment>
<dbReference type="EMBL" id="CP014229">
    <property type="protein sequence ID" value="AMD88725.1"/>
    <property type="molecule type" value="Genomic_DNA"/>
</dbReference>
<keyword evidence="5 7" id="KW-0413">Isomerase</keyword>
<proteinExistence type="inferred from homology"/>
<dbReference type="GO" id="GO:0005737">
    <property type="term" value="C:cytoplasm"/>
    <property type="evidence" value="ECO:0007669"/>
    <property type="project" value="UniProtKB-SubCell"/>
</dbReference>
<comment type="similarity">
    <text evidence="3 7">Belongs to the class-III pyridoxal-phosphate-dependent aminotransferase family. HemL subfamily.</text>
</comment>
<dbReference type="Gene3D" id="3.40.640.10">
    <property type="entry name" value="Type I PLP-dependent aspartate aminotransferase-like (Major domain)"/>
    <property type="match status" value="1"/>
</dbReference>
<evidence type="ECO:0000313" key="8">
    <source>
        <dbReference type="EMBL" id="AMD88725.1"/>
    </source>
</evidence>
<evidence type="ECO:0000256" key="1">
    <source>
        <dbReference type="ARBA" id="ARBA00001933"/>
    </source>
</evidence>
<dbReference type="HAMAP" id="MF_00375">
    <property type="entry name" value="HemL_aminotrans_3"/>
    <property type="match status" value="1"/>
</dbReference>
<sequence length="423" mass="45011">MDDLSRQLFEKACALIPGGVNSPVRACHNVDSLPLFIAEAHGCRLTDVDGREYIDFVLSWGPMILGHDEPSVTAALREAVGRGTSYGAPCPDEVTLAAEVVAAMPGLEMVRMVNSGTEATMSALRLARGVTKRHKVLKFIGCYHGHADPFLAAAGSGVATFSIPGTPGVPPAVVADTLLAPYNDLDAVKECFARHGADIAAIIVEPVAANMGLVPPLPGFLEGLRLLADQYGSLLIFDEVITGFRAAFGGAQARFNIDPDLTTFGKIIGGGLPVGAFGGKRRFMEHVAPQGEVYQAGTLSGNPLAMAAGLATLRKLKTLDYAALEARTRAFAEALRDILRAKGVPVQMPTLASMFCPFFSEAPVTNFVQAQACDQKLFTSFYKQMRAQGIYLAPSGFETGMVSFVHSDDDFNRALDAARKVLF</sequence>
<dbReference type="UniPathway" id="UPA00251">
    <property type="reaction ID" value="UER00317"/>
</dbReference>
<name>A0A0X8JH56_9BACT</name>
<evidence type="ECO:0000256" key="5">
    <source>
        <dbReference type="ARBA" id="ARBA00023235"/>
    </source>
</evidence>
<comment type="cofactor">
    <cofactor evidence="1 7">
        <name>pyridoxal 5'-phosphate</name>
        <dbReference type="ChEBI" id="CHEBI:597326"/>
    </cofactor>
</comment>
<dbReference type="AlphaFoldDB" id="A0A0X8JH56"/>
<protein>
    <recommendedName>
        <fullName evidence="7">Glutamate-1-semialdehyde 2,1-aminomutase</fullName>
        <shortName evidence="7">GSA</shortName>
        <ecNumber evidence="7">5.4.3.8</ecNumber>
    </recommendedName>
    <alternativeName>
        <fullName evidence="7">Glutamate-1-semialdehyde aminotransferase</fullName>
        <shortName evidence="7">GSA-AT</shortName>
    </alternativeName>
</protein>
<keyword evidence="4 7" id="KW-0663">Pyridoxal phosphate</keyword>
<dbReference type="InterPro" id="IPR004639">
    <property type="entry name" value="4pyrrol_synth_GluAld_NH2Trfase"/>
</dbReference>
<gene>
    <name evidence="7" type="primary">hemL</name>
    <name evidence="8" type="ORF">AXF13_00525</name>
</gene>
<keyword evidence="7" id="KW-0963">Cytoplasm</keyword>
<dbReference type="InterPro" id="IPR015421">
    <property type="entry name" value="PyrdxlP-dep_Trfase_major"/>
</dbReference>
<organism evidence="8 9">
    <name type="scientific">Desulfovibrio fairfieldensis</name>
    <dbReference type="NCBI Taxonomy" id="44742"/>
    <lineage>
        <taxon>Bacteria</taxon>
        <taxon>Pseudomonadati</taxon>
        <taxon>Thermodesulfobacteriota</taxon>
        <taxon>Desulfovibrionia</taxon>
        <taxon>Desulfovibrionales</taxon>
        <taxon>Desulfovibrionaceae</taxon>
        <taxon>Desulfovibrio</taxon>
    </lineage>
</organism>
<comment type="subcellular location">
    <subcellularLocation>
        <location evidence="7">Cytoplasm</location>
    </subcellularLocation>
</comment>
<dbReference type="InterPro" id="IPR015424">
    <property type="entry name" value="PyrdxlP-dep_Trfase"/>
</dbReference>
<dbReference type="NCBIfam" id="NF000818">
    <property type="entry name" value="PRK00062.1"/>
    <property type="match status" value="1"/>
</dbReference>
<dbReference type="PANTHER" id="PTHR43713">
    <property type="entry name" value="GLUTAMATE-1-SEMIALDEHYDE 2,1-AMINOMUTASE"/>
    <property type="match status" value="1"/>
</dbReference>
<dbReference type="GO" id="GO:0008483">
    <property type="term" value="F:transaminase activity"/>
    <property type="evidence" value="ECO:0007669"/>
    <property type="project" value="UniProtKB-KW"/>
</dbReference>
<keyword evidence="8" id="KW-0032">Aminotransferase</keyword>
<dbReference type="PANTHER" id="PTHR43713:SF3">
    <property type="entry name" value="GLUTAMATE-1-SEMIALDEHYDE 2,1-AMINOMUTASE 1, CHLOROPLASTIC-RELATED"/>
    <property type="match status" value="1"/>
</dbReference>
<dbReference type="GO" id="GO:0030170">
    <property type="term" value="F:pyridoxal phosphate binding"/>
    <property type="evidence" value="ECO:0007669"/>
    <property type="project" value="InterPro"/>
</dbReference>
<accession>A0A0X8JH56</accession>
<feature type="modified residue" description="N6-(pyridoxal phosphate)lysine" evidence="7">
    <location>
        <position position="266"/>
    </location>
</feature>
<keyword evidence="6 7" id="KW-0627">Porphyrin biosynthesis</keyword>
<comment type="subunit">
    <text evidence="7">Homodimer.</text>
</comment>
<dbReference type="GO" id="GO:0042286">
    <property type="term" value="F:glutamate-1-semialdehyde 2,1-aminomutase activity"/>
    <property type="evidence" value="ECO:0007669"/>
    <property type="project" value="UniProtKB-UniRule"/>
</dbReference>
<keyword evidence="9" id="KW-1185">Reference proteome</keyword>
<reference evidence="9" key="1">
    <citation type="submission" date="2016-02" db="EMBL/GenBank/DDBJ databases">
        <authorList>
            <person name="Holder M.E."/>
            <person name="Ajami N.J."/>
            <person name="Petrosino J.F."/>
        </authorList>
    </citation>
    <scope>NUCLEOTIDE SEQUENCE [LARGE SCALE GENOMIC DNA]</scope>
    <source>
        <strain evidence="9">CCUG 45958</strain>
    </source>
</reference>
<dbReference type="InterPro" id="IPR005814">
    <property type="entry name" value="Aminotrans_3"/>
</dbReference>
<evidence type="ECO:0000256" key="7">
    <source>
        <dbReference type="HAMAP-Rule" id="MF_00375"/>
    </source>
</evidence>
<dbReference type="SUPFAM" id="SSF53383">
    <property type="entry name" value="PLP-dependent transferases"/>
    <property type="match status" value="1"/>
</dbReference>
<dbReference type="InterPro" id="IPR015422">
    <property type="entry name" value="PyrdxlP-dep_Trfase_small"/>
</dbReference>
<evidence type="ECO:0000256" key="3">
    <source>
        <dbReference type="ARBA" id="ARBA00008981"/>
    </source>
</evidence>
<evidence type="ECO:0000256" key="4">
    <source>
        <dbReference type="ARBA" id="ARBA00022898"/>
    </source>
</evidence>
<dbReference type="FunFam" id="3.40.640.10:FF:000021">
    <property type="entry name" value="Glutamate-1-semialdehyde 2,1-aminomutase"/>
    <property type="match status" value="1"/>
</dbReference>
<dbReference type="STRING" id="44742.AXF13_00525"/>
<evidence type="ECO:0000256" key="2">
    <source>
        <dbReference type="ARBA" id="ARBA00004819"/>
    </source>
</evidence>
<keyword evidence="8" id="KW-0808">Transferase</keyword>